<accession>A0AAW1NPL4</accession>
<protein>
    <recommendedName>
        <fullName evidence="4">Secreted protein</fullName>
    </recommendedName>
</protein>
<feature type="signal peptide" evidence="1">
    <location>
        <begin position="1"/>
        <end position="15"/>
    </location>
</feature>
<keyword evidence="3" id="KW-1185">Reference proteome</keyword>
<evidence type="ECO:0000313" key="2">
    <source>
        <dbReference type="EMBL" id="KAK9789391.1"/>
    </source>
</evidence>
<dbReference type="Proteomes" id="UP001465755">
    <property type="component" value="Unassembled WGS sequence"/>
</dbReference>
<dbReference type="AlphaFoldDB" id="A0AAW1NPL4"/>
<organism evidence="2 3">
    <name type="scientific">Symbiochloris irregularis</name>
    <dbReference type="NCBI Taxonomy" id="706552"/>
    <lineage>
        <taxon>Eukaryota</taxon>
        <taxon>Viridiplantae</taxon>
        <taxon>Chlorophyta</taxon>
        <taxon>core chlorophytes</taxon>
        <taxon>Trebouxiophyceae</taxon>
        <taxon>Trebouxiales</taxon>
        <taxon>Trebouxiaceae</taxon>
        <taxon>Symbiochloris</taxon>
    </lineage>
</organism>
<proteinExistence type="predicted"/>
<evidence type="ECO:0008006" key="4">
    <source>
        <dbReference type="Google" id="ProtNLM"/>
    </source>
</evidence>
<sequence>MLTGLLLCSFPATITQPTCSPQDFTSNRRSKFSVALPIEPSCCPWETLSMKGACCRLDHYFKNSSQAIAALPISLMRVPLLQAVPSS</sequence>
<feature type="chain" id="PRO_5043598255" description="Secreted protein" evidence="1">
    <location>
        <begin position="16"/>
        <end position="87"/>
    </location>
</feature>
<evidence type="ECO:0000313" key="3">
    <source>
        <dbReference type="Proteomes" id="UP001465755"/>
    </source>
</evidence>
<dbReference type="EMBL" id="JALJOQ010000209">
    <property type="protein sequence ID" value="KAK9789391.1"/>
    <property type="molecule type" value="Genomic_DNA"/>
</dbReference>
<gene>
    <name evidence="2" type="ORF">WJX73_010838</name>
</gene>
<reference evidence="2 3" key="1">
    <citation type="journal article" date="2024" name="Nat. Commun.">
        <title>Phylogenomics reveals the evolutionary origins of lichenization in chlorophyte algae.</title>
        <authorList>
            <person name="Puginier C."/>
            <person name="Libourel C."/>
            <person name="Otte J."/>
            <person name="Skaloud P."/>
            <person name="Haon M."/>
            <person name="Grisel S."/>
            <person name="Petersen M."/>
            <person name="Berrin J.G."/>
            <person name="Delaux P.M."/>
            <person name="Dal Grande F."/>
            <person name="Keller J."/>
        </authorList>
    </citation>
    <scope>NUCLEOTIDE SEQUENCE [LARGE SCALE GENOMIC DNA]</scope>
    <source>
        <strain evidence="2 3">SAG 2036</strain>
    </source>
</reference>
<evidence type="ECO:0000256" key="1">
    <source>
        <dbReference type="SAM" id="SignalP"/>
    </source>
</evidence>
<comment type="caution">
    <text evidence="2">The sequence shown here is derived from an EMBL/GenBank/DDBJ whole genome shotgun (WGS) entry which is preliminary data.</text>
</comment>
<keyword evidence="1" id="KW-0732">Signal</keyword>
<name>A0AAW1NPL4_9CHLO</name>